<reference evidence="1 2" key="1">
    <citation type="journal article" date="2019" name="Sci. Rep.">
        <title>Orb-weaving spider Araneus ventricosus genome elucidates the spidroin gene catalogue.</title>
        <authorList>
            <person name="Kono N."/>
            <person name="Nakamura H."/>
            <person name="Ohtoshi R."/>
            <person name="Moran D.A.P."/>
            <person name="Shinohara A."/>
            <person name="Yoshida Y."/>
            <person name="Fujiwara M."/>
            <person name="Mori M."/>
            <person name="Tomita M."/>
            <person name="Arakawa K."/>
        </authorList>
    </citation>
    <scope>NUCLEOTIDE SEQUENCE [LARGE SCALE GENOMIC DNA]</scope>
</reference>
<evidence type="ECO:0000313" key="2">
    <source>
        <dbReference type="Proteomes" id="UP000499080"/>
    </source>
</evidence>
<gene>
    <name evidence="1" type="ORF">AVEN_53787_1</name>
</gene>
<dbReference type="Proteomes" id="UP000499080">
    <property type="component" value="Unassembled WGS sequence"/>
</dbReference>
<dbReference type="EMBL" id="BGPR01021218">
    <property type="protein sequence ID" value="GBN86303.1"/>
    <property type="molecule type" value="Genomic_DNA"/>
</dbReference>
<evidence type="ECO:0000313" key="1">
    <source>
        <dbReference type="EMBL" id="GBN86303.1"/>
    </source>
</evidence>
<comment type="caution">
    <text evidence="1">The sequence shown here is derived from an EMBL/GenBank/DDBJ whole genome shotgun (WGS) entry which is preliminary data.</text>
</comment>
<accession>A0A4Y2SET9</accession>
<protein>
    <submittedName>
        <fullName evidence="1">Uncharacterized protein</fullName>
    </submittedName>
</protein>
<proteinExistence type="predicted"/>
<name>A0A4Y2SET9_ARAVE</name>
<sequence>MVNFMALVPKKPTQPTNLKLRAQFYDPYKITTVKPNDRYDDVKIGCHDGQNNYSRYGQNTYTSDYTHNKKNTILFFCIFQIHLFRYFSSSNLMTMEASRGRLRMAERCRNATPTM</sequence>
<dbReference type="AlphaFoldDB" id="A0A4Y2SET9"/>
<organism evidence="1 2">
    <name type="scientific">Araneus ventricosus</name>
    <name type="common">Orbweaver spider</name>
    <name type="synonym">Epeira ventricosa</name>
    <dbReference type="NCBI Taxonomy" id="182803"/>
    <lineage>
        <taxon>Eukaryota</taxon>
        <taxon>Metazoa</taxon>
        <taxon>Ecdysozoa</taxon>
        <taxon>Arthropoda</taxon>
        <taxon>Chelicerata</taxon>
        <taxon>Arachnida</taxon>
        <taxon>Araneae</taxon>
        <taxon>Araneomorphae</taxon>
        <taxon>Entelegynae</taxon>
        <taxon>Araneoidea</taxon>
        <taxon>Araneidae</taxon>
        <taxon>Araneus</taxon>
    </lineage>
</organism>
<keyword evidence="2" id="KW-1185">Reference proteome</keyword>